<protein>
    <recommendedName>
        <fullName evidence="3">THUMP domain-containing protein</fullName>
    </recommendedName>
</protein>
<feature type="compositionally biased region" description="Acidic residues" evidence="2">
    <location>
        <begin position="114"/>
        <end position="124"/>
    </location>
</feature>
<keyword evidence="5" id="KW-1185">Reference proteome</keyword>
<dbReference type="AlphaFoldDB" id="A0AA88Y7S4"/>
<comment type="caution">
    <text evidence="4">The sequence shown here is derived from an EMBL/GenBank/DDBJ whole genome shotgun (WGS) entry which is preliminary data.</text>
</comment>
<dbReference type="PROSITE" id="PS51165">
    <property type="entry name" value="THUMP"/>
    <property type="match status" value="1"/>
</dbReference>
<accession>A0AA88Y7S4</accession>
<dbReference type="SMART" id="SM00981">
    <property type="entry name" value="THUMP"/>
    <property type="match status" value="1"/>
</dbReference>
<reference evidence="4" key="1">
    <citation type="submission" date="2019-08" db="EMBL/GenBank/DDBJ databases">
        <title>The improved chromosome-level genome for the pearl oyster Pinctada fucata martensii using PacBio sequencing and Hi-C.</title>
        <authorList>
            <person name="Zheng Z."/>
        </authorList>
    </citation>
    <scope>NUCLEOTIDE SEQUENCE</scope>
    <source>
        <strain evidence="4">ZZ-2019</strain>
        <tissue evidence="4">Adductor muscle</tissue>
    </source>
</reference>
<evidence type="ECO:0000313" key="4">
    <source>
        <dbReference type="EMBL" id="KAK3091036.1"/>
    </source>
</evidence>
<feature type="region of interest" description="Disordered" evidence="2">
    <location>
        <begin position="71"/>
        <end position="142"/>
    </location>
</feature>
<dbReference type="EMBL" id="VSWD01000010">
    <property type="protein sequence ID" value="KAK3091036.1"/>
    <property type="molecule type" value="Genomic_DNA"/>
</dbReference>
<dbReference type="SUPFAM" id="SSF143437">
    <property type="entry name" value="THUMP domain-like"/>
    <property type="match status" value="1"/>
</dbReference>
<evidence type="ECO:0000256" key="2">
    <source>
        <dbReference type="SAM" id="MobiDB-lite"/>
    </source>
</evidence>
<gene>
    <name evidence="4" type="ORF">FSP39_016657</name>
</gene>
<proteinExistence type="predicted"/>
<feature type="compositionally biased region" description="Basic and acidic residues" evidence="2">
    <location>
        <begin position="125"/>
        <end position="142"/>
    </location>
</feature>
<dbReference type="Gene3D" id="3.30.2300.10">
    <property type="entry name" value="THUMP superfamily"/>
    <property type="match status" value="1"/>
</dbReference>
<dbReference type="GO" id="GO:0003723">
    <property type="term" value="F:RNA binding"/>
    <property type="evidence" value="ECO:0007669"/>
    <property type="project" value="UniProtKB-UniRule"/>
</dbReference>
<name>A0AA88Y7S4_PINIB</name>
<organism evidence="4 5">
    <name type="scientific">Pinctada imbricata</name>
    <name type="common">Atlantic pearl-oyster</name>
    <name type="synonym">Pinctada martensii</name>
    <dbReference type="NCBI Taxonomy" id="66713"/>
    <lineage>
        <taxon>Eukaryota</taxon>
        <taxon>Metazoa</taxon>
        <taxon>Spiralia</taxon>
        <taxon>Lophotrochozoa</taxon>
        <taxon>Mollusca</taxon>
        <taxon>Bivalvia</taxon>
        <taxon>Autobranchia</taxon>
        <taxon>Pteriomorphia</taxon>
        <taxon>Pterioida</taxon>
        <taxon>Pterioidea</taxon>
        <taxon>Pteriidae</taxon>
        <taxon>Pinctada</taxon>
    </lineage>
</organism>
<feature type="compositionally biased region" description="Basic and acidic residues" evidence="2">
    <location>
        <begin position="306"/>
        <end position="327"/>
    </location>
</feature>
<sequence length="405" mass="46439">MSERRGKKRPKSYYIKSAKKAKPGGGGRLQAGMKGFLVTCNKHEKEAVREMYNLLNEYADVLYGREKLKWRSDGKEEEKGEDCDQASAEVKEKKEEDCSQVDTVVQEEKGEECGSNEEDSEEGDIEKAMNKEIKDIKDSQKTERRFQNTNTKVSNCIFIRTTLEDPCALVHHIFTDLASSKQQKTRSAIRILPISDSCKAFDEDIKKLAEKLFRSYFETEYGCGLAFTIMFKTRNNSGIGRDSVIPMLGQIIRDLNPLHRINHINPDFTVLVEIVGNICCMSVVRDFFKFRKYNLHEVVKTRTEGVPHHLNAMDHREGEMNSKKSTSERVQGTVPAQDDHDDRERRDESDRKDDCEKDLKTENGDRITSANVDKVEIKREFDEECGVNGKKDWDIGKVIVKEESS</sequence>
<evidence type="ECO:0000259" key="3">
    <source>
        <dbReference type="PROSITE" id="PS51165"/>
    </source>
</evidence>
<feature type="region of interest" description="Disordered" evidence="2">
    <location>
        <begin position="306"/>
        <end position="371"/>
    </location>
</feature>
<keyword evidence="1" id="KW-0694">RNA-binding</keyword>
<dbReference type="InterPro" id="IPR004114">
    <property type="entry name" value="THUMP_dom"/>
</dbReference>
<dbReference type="GO" id="GO:0006400">
    <property type="term" value="P:tRNA modification"/>
    <property type="evidence" value="ECO:0007669"/>
    <property type="project" value="InterPro"/>
</dbReference>
<evidence type="ECO:0000313" key="5">
    <source>
        <dbReference type="Proteomes" id="UP001186944"/>
    </source>
</evidence>
<feature type="compositionally biased region" description="Basic and acidic residues" evidence="2">
    <location>
        <begin position="337"/>
        <end position="365"/>
    </location>
</feature>
<dbReference type="Pfam" id="PF02926">
    <property type="entry name" value="THUMP"/>
    <property type="match status" value="1"/>
</dbReference>
<dbReference type="PANTHER" id="PTHR13452:SF10">
    <property type="entry name" value="THUMP DOMAIN-CONTAINING PROTEIN 1"/>
    <property type="match status" value="1"/>
</dbReference>
<feature type="domain" description="THUMP" evidence="3">
    <location>
        <begin position="176"/>
        <end position="285"/>
    </location>
</feature>
<dbReference type="PANTHER" id="PTHR13452">
    <property type="entry name" value="THUMP DOMAIN CONTAINING PROTEIN 1-RELATED"/>
    <property type="match status" value="1"/>
</dbReference>
<dbReference type="InterPro" id="IPR040183">
    <property type="entry name" value="THUMPD1-like"/>
</dbReference>
<dbReference type="CDD" id="cd11717">
    <property type="entry name" value="THUMP_THUMPD1_like"/>
    <property type="match status" value="1"/>
</dbReference>
<feature type="region of interest" description="Disordered" evidence="2">
    <location>
        <begin position="1"/>
        <end position="28"/>
    </location>
</feature>
<dbReference type="Proteomes" id="UP001186944">
    <property type="component" value="Unassembled WGS sequence"/>
</dbReference>
<feature type="compositionally biased region" description="Basic residues" evidence="2">
    <location>
        <begin position="1"/>
        <end position="22"/>
    </location>
</feature>
<evidence type="ECO:0000256" key="1">
    <source>
        <dbReference type="PROSITE-ProRule" id="PRU00529"/>
    </source>
</evidence>